<sequence length="126" mass="14197">MDRFERSITNIGGQTVRPASVDAFLVELRGSILAIVESTHSLCMELQCRLTGLENKFALMDRALMEELNIMQRELFSVREQLSQSIHTVPIQLQTLRIVVDNMEGHLAHVRDALGKDLDESACDSE</sequence>
<dbReference type="OrthoDB" id="10255630at2759"/>
<organism evidence="1 2">
    <name type="scientific">Morella rubra</name>
    <name type="common">Chinese bayberry</name>
    <dbReference type="NCBI Taxonomy" id="262757"/>
    <lineage>
        <taxon>Eukaryota</taxon>
        <taxon>Viridiplantae</taxon>
        <taxon>Streptophyta</taxon>
        <taxon>Embryophyta</taxon>
        <taxon>Tracheophyta</taxon>
        <taxon>Spermatophyta</taxon>
        <taxon>Magnoliopsida</taxon>
        <taxon>eudicotyledons</taxon>
        <taxon>Gunneridae</taxon>
        <taxon>Pentapetalae</taxon>
        <taxon>rosids</taxon>
        <taxon>fabids</taxon>
        <taxon>Fagales</taxon>
        <taxon>Myricaceae</taxon>
        <taxon>Morella</taxon>
    </lineage>
</organism>
<proteinExistence type="predicted"/>
<name>A0A6A1VSI1_9ROSI</name>
<gene>
    <name evidence="1" type="ORF">CJ030_MR4G010974</name>
</gene>
<dbReference type="EMBL" id="RXIC02000022">
    <property type="protein sequence ID" value="KAB1215869.1"/>
    <property type="molecule type" value="Genomic_DNA"/>
</dbReference>
<evidence type="ECO:0000313" key="2">
    <source>
        <dbReference type="Proteomes" id="UP000516437"/>
    </source>
</evidence>
<reference evidence="1 2" key="1">
    <citation type="journal article" date="2019" name="Plant Biotechnol. J.">
        <title>The red bayberry genome and genetic basis of sex determination.</title>
        <authorList>
            <person name="Jia H.M."/>
            <person name="Jia H.J."/>
            <person name="Cai Q.L."/>
            <person name="Wang Y."/>
            <person name="Zhao H.B."/>
            <person name="Yang W.F."/>
            <person name="Wang G.Y."/>
            <person name="Li Y.H."/>
            <person name="Zhan D.L."/>
            <person name="Shen Y.T."/>
            <person name="Niu Q.F."/>
            <person name="Chang L."/>
            <person name="Qiu J."/>
            <person name="Zhao L."/>
            <person name="Xie H.B."/>
            <person name="Fu W.Y."/>
            <person name="Jin J."/>
            <person name="Li X.W."/>
            <person name="Jiao Y."/>
            <person name="Zhou C.C."/>
            <person name="Tu T."/>
            <person name="Chai C.Y."/>
            <person name="Gao J.L."/>
            <person name="Fan L.J."/>
            <person name="van de Weg E."/>
            <person name="Wang J.Y."/>
            <person name="Gao Z.S."/>
        </authorList>
    </citation>
    <scope>NUCLEOTIDE SEQUENCE [LARGE SCALE GENOMIC DNA]</scope>
    <source>
        <tissue evidence="1">Leaves</tissue>
    </source>
</reference>
<comment type="caution">
    <text evidence="1">The sequence shown here is derived from an EMBL/GenBank/DDBJ whole genome shotgun (WGS) entry which is preliminary data.</text>
</comment>
<accession>A0A6A1VSI1</accession>
<dbReference type="AlphaFoldDB" id="A0A6A1VSI1"/>
<protein>
    <submittedName>
        <fullName evidence="1">Uncharacterized protein</fullName>
    </submittedName>
</protein>
<dbReference type="Proteomes" id="UP000516437">
    <property type="component" value="Chromosome 4"/>
</dbReference>
<keyword evidence="2" id="KW-1185">Reference proteome</keyword>
<evidence type="ECO:0000313" key="1">
    <source>
        <dbReference type="EMBL" id="KAB1215869.1"/>
    </source>
</evidence>